<gene>
    <name evidence="1" type="ORF">L3Y34_012725</name>
</gene>
<proteinExistence type="predicted"/>
<evidence type="ECO:0000313" key="1">
    <source>
        <dbReference type="EMBL" id="ULT83670.1"/>
    </source>
</evidence>
<dbReference type="AlphaFoldDB" id="A0AAE8ZPZ2"/>
<dbReference type="EMBL" id="CP090896">
    <property type="protein sequence ID" value="ULT83670.1"/>
    <property type="molecule type" value="Genomic_DNA"/>
</dbReference>
<organism evidence="1 2">
    <name type="scientific">Caenorhabditis briggsae</name>
    <dbReference type="NCBI Taxonomy" id="6238"/>
    <lineage>
        <taxon>Eukaryota</taxon>
        <taxon>Metazoa</taxon>
        <taxon>Ecdysozoa</taxon>
        <taxon>Nematoda</taxon>
        <taxon>Chromadorea</taxon>
        <taxon>Rhabditida</taxon>
        <taxon>Rhabditina</taxon>
        <taxon>Rhabditomorpha</taxon>
        <taxon>Rhabditoidea</taxon>
        <taxon>Rhabditidae</taxon>
        <taxon>Peloderinae</taxon>
        <taxon>Caenorhabditis</taxon>
    </lineage>
</organism>
<name>A0AAE8ZPZ2_CAEBR</name>
<protein>
    <submittedName>
        <fullName evidence="1">Uncharacterized protein</fullName>
    </submittedName>
</protein>
<sequence length="66" mass="8200">MRSILFDFSDFPNIQIISSLKFIIFYYQYCLGCRKQIYFDNQKRAYNSIIIQIAFRRWPMWTTEKQ</sequence>
<evidence type="ECO:0000313" key="2">
    <source>
        <dbReference type="Proteomes" id="UP000827892"/>
    </source>
</evidence>
<reference evidence="1 2" key="1">
    <citation type="submission" date="2022-05" db="EMBL/GenBank/DDBJ databases">
        <title>Chromosome-level reference genomes for two strains of Caenorhabditis briggsae: an improved platform for comparative genomics.</title>
        <authorList>
            <person name="Stevens L."/>
            <person name="Andersen E.C."/>
        </authorList>
    </citation>
    <scope>NUCLEOTIDE SEQUENCE [LARGE SCALE GENOMIC DNA]</scope>
    <source>
        <strain evidence="1">QX1410_ONT</strain>
        <tissue evidence="1">Whole-organism</tissue>
    </source>
</reference>
<accession>A0AAE8ZPZ2</accession>
<dbReference type="Proteomes" id="UP000827892">
    <property type="component" value="Chromosome X"/>
</dbReference>